<gene>
    <name evidence="1" type="ORF">EKO27_g3076</name>
</gene>
<comment type="caution">
    <text evidence="1">The sequence shown here is derived from an EMBL/GenBank/DDBJ whole genome shotgun (WGS) entry which is preliminary data.</text>
</comment>
<dbReference type="AlphaFoldDB" id="A0A439DCA8"/>
<sequence>MALGKPAVQKADLQKHELTPALTHTGTIADYIVKVIPALKAELKKALDELDAARTLAIATNVKFQEALDKAPDTEDGQALRDWARK</sequence>
<evidence type="ECO:0000313" key="1">
    <source>
        <dbReference type="EMBL" id="RWA12040.1"/>
    </source>
</evidence>
<keyword evidence="2" id="KW-1185">Reference proteome</keyword>
<dbReference type="EMBL" id="RYZI01000062">
    <property type="protein sequence ID" value="RWA12040.1"/>
    <property type="molecule type" value="Genomic_DNA"/>
</dbReference>
<dbReference type="Proteomes" id="UP000286045">
    <property type="component" value="Unassembled WGS sequence"/>
</dbReference>
<organism evidence="1 2">
    <name type="scientific">Xylaria grammica</name>
    <dbReference type="NCBI Taxonomy" id="363999"/>
    <lineage>
        <taxon>Eukaryota</taxon>
        <taxon>Fungi</taxon>
        <taxon>Dikarya</taxon>
        <taxon>Ascomycota</taxon>
        <taxon>Pezizomycotina</taxon>
        <taxon>Sordariomycetes</taxon>
        <taxon>Xylariomycetidae</taxon>
        <taxon>Xylariales</taxon>
        <taxon>Xylariaceae</taxon>
        <taxon>Xylaria</taxon>
    </lineage>
</organism>
<evidence type="ECO:0000313" key="2">
    <source>
        <dbReference type="Proteomes" id="UP000286045"/>
    </source>
</evidence>
<reference evidence="1 2" key="1">
    <citation type="submission" date="2018-12" db="EMBL/GenBank/DDBJ databases">
        <title>Draft genome sequence of Xylaria grammica IHI A82.</title>
        <authorList>
            <person name="Buettner E."/>
            <person name="Kellner H."/>
        </authorList>
    </citation>
    <scope>NUCLEOTIDE SEQUENCE [LARGE SCALE GENOMIC DNA]</scope>
    <source>
        <strain evidence="1 2">IHI A82</strain>
    </source>
</reference>
<protein>
    <submittedName>
        <fullName evidence="1">Uncharacterized protein</fullName>
    </submittedName>
</protein>
<name>A0A439DCA8_9PEZI</name>
<proteinExistence type="predicted"/>
<accession>A0A439DCA8</accession>